<dbReference type="GO" id="GO:0004180">
    <property type="term" value="F:carboxypeptidase activity"/>
    <property type="evidence" value="ECO:0007669"/>
    <property type="project" value="UniProtKB-KW"/>
</dbReference>
<evidence type="ECO:0000313" key="4">
    <source>
        <dbReference type="Proteomes" id="UP000198806"/>
    </source>
</evidence>
<dbReference type="AlphaFoldDB" id="A0A1I5E799"/>
<dbReference type="InterPro" id="IPR009045">
    <property type="entry name" value="Zn_M74/Hedgehog-like"/>
</dbReference>
<accession>A0A1I5E799</accession>
<dbReference type="Proteomes" id="UP000198806">
    <property type="component" value="Unassembled WGS sequence"/>
</dbReference>
<feature type="region of interest" description="Disordered" evidence="1">
    <location>
        <begin position="30"/>
        <end position="109"/>
    </location>
</feature>
<keyword evidence="3" id="KW-0645">Protease</keyword>
<feature type="domain" description="Peptidase M15C" evidence="2">
    <location>
        <begin position="251"/>
        <end position="331"/>
    </location>
</feature>
<feature type="compositionally biased region" description="Low complexity" evidence="1">
    <location>
        <begin position="74"/>
        <end position="98"/>
    </location>
</feature>
<dbReference type="Gene3D" id="3.30.1380.10">
    <property type="match status" value="1"/>
</dbReference>
<organism evidence="3 4">
    <name type="scientific">Anaerocolumna aminovalerica</name>
    <dbReference type="NCBI Taxonomy" id="1527"/>
    <lineage>
        <taxon>Bacteria</taxon>
        <taxon>Bacillati</taxon>
        <taxon>Bacillota</taxon>
        <taxon>Clostridia</taxon>
        <taxon>Lachnospirales</taxon>
        <taxon>Lachnospiraceae</taxon>
        <taxon>Anaerocolumna</taxon>
    </lineage>
</organism>
<dbReference type="SUPFAM" id="SSF55166">
    <property type="entry name" value="Hedgehog/DD-peptidase"/>
    <property type="match status" value="1"/>
</dbReference>
<keyword evidence="3" id="KW-0121">Carboxypeptidase</keyword>
<dbReference type="STRING" id="1527.SAMN04489757_10864"/>
<name>A0A1I5E799_9FIRM</name>
<evidence type="ECO:0000313" key="3">
    <source>
        <dbReference type="EMBL" id="SFO07364.1"/>
    </source>
</evidence>
<gene>
    <name evidence="3" type="ORF">SAMN04489757_10864</name>
</gene>
<proteinExistence type="predicted"/>
<protein>
    <submittedName>
        <fullName evidence="3">D-alanyl-D-alanine carboxypeptidase</fullName>
    </submittedName>
</protein>
<dbReference type="RefSeq" id="WP_242960888.1">
    <property type="nucleotide sequence ID" value="NZ_BAABFM010000072.1"/>
</dbReference>
<dbReference type="EMBL" id="FOWD01000008">
    <property type="protein sequence ID" value="SFO07364.1"/>
    <property type="molecule type" value="Genomic_DNA"/>
</dbReference>
<dbReference type="InterPro" id="IPR039561">
    <property type="entry name" value="Peptidase_M15C"/>
</dbReference>
<keyword evidence="4" id="KW-1185">Reference proteome</keyword>
<evidence type="ECO:0000256" key="1">
    <source>
        <dbReference type="SAM" id="MobiDB-lite"/>
    </source>
</evidence>
<sequence>MRGIRRKLIVICLCIILFAVFSLLRYRKSSKDNDTKGKQTQSNQVTKTEDSASDESTMPDKHSVPDESTTPDENTTSGKNTNSASANNKESSESPTTSTDKKPTSDTEVTNVLNEVPDTREALNQLPAETILNISKVEDIAMDTYFYYEEISENVFNKIKGKSYGEDCTVPRKDLRYIRVLHYGFDEKTHIGELIVNKAIAKDIVEIFKELYEAKYPIEKMVLIDAYDADDNTSMADNNTSSFNFRPVPGGSHLSKHALGLAIDINPLYNPYVQYMKDKTVILPVEGSKYADRSLDNPYYIRENDVLFKAFTKRGFSWGGFWKTEPDYQHFVKKID</sequence>
<reference evidence="3 4" key="1">
    <citation type="submission" date="2016-10" db="EMBL/GenBank/DDBJ databases">
        <authorList>
            <person name="de Groot N.N."/>
        </authorList>
    </citation>
    <scope>NUCLEOTIDE SEQUENCE [LARGE SCALE GENOMIC DNA]</scope>
    <source>
        <strain evidence="3 4">DSM 1283</strain>
    </source>
</reference>
<dbReference type="Pfam" id="PF13539">
    <property type="entry name" value="Peptidase_M15_4"/>
    <property type="match status" value="1"/>
</dbReference>
<keyword evidence="3" id="KW-0378">Hydrolase</keyword>
<evidence type="ECO:0000259" key="2">
    <source>
        <dbReference type="Pfam" id="PF13539"/>
    </source>
</evidence>